<evidence type="ECO:0000313" key="3">
    <source>
        <dbReference type="Proteomes" id="UP001284601"/>
    </source>
</evidence>
<dbReference type="SUPFAM" id="SSF55729">
    <property type="entry name" value="Acyl-CoA N-acyltransferases (Nat)"/>
    <property type="match status" value="1"/>
</dbReference>
<dbReference type="EC" id="2.3.1.-" evidence="2"/>
<dbReference type="Gene3D" id="3.40.630.30">
    <property type="match status" value="1"/>
</dbReference>
<dbReference type="Pfam" id="PF00583">
    <property type="entry name" value="Acetyltransf_1"/>
    <property type="match status" value="1"/>
</dbReference>
<dbReference type="GO" id="GO:0016746">
    <property type="term" value="F:acyltransferase activity"/>
    <property type="evidence" value="ECO:0007669"/>
    <property type="project" value="UniProtKB-KW"/>
</dbReference>
<name>A0ABU4HL66_9ACTN</name>
<dbReference type="PROSITE" id="PS51186">
    <property type="entry name" value="GNAT"/>
    <property type="match status" value="1"/>
</dbReference>
<reference evidence="3" key="1">
    <citation type="submission" date="2023-07" db="EMBL/GenBank/DDBJ databases">
        <title>Conexibacter stalactiti sp. nov., isolated from stalactites in a lava cave and emended description of the genus Conexibacter.</title>
        <authorList>
            <person name="Lee S.D."/>
        </authorList>
    </citation>
    <scope>NUCLEOTIDE SEQUENCE [LARGE SCALE GENOMIC DNA]</scope>
    <source>
        <strain evidence="3">KCTC 39840</strain>
    </source>
</reference>
<keyword evidence="2" id="KW-0012">Acyltransferase</keyword>
<keyword evidence="3" id="KW-1185">Reference proteome</keyword>
<dbReference type="EMBL" id="JAWSTH010000011">
    <property type="protein sequence ID" value="MDW5594055.1"/>
    <property type="molecule type" value="Genomic_DNA"/>
</dbReference>
<dbReference type="CDD" id="cd04301">
    <property type="entry name" value="NAT_SF"/>
    <property type="match status" value="1"/>
</dbReference>
<sequence>MPPQPEIRRAVPDDLPWAAAALALAFADYPWTRWVVDERDHLDRLEGLYAIYLRVALELGQVWVSDDASAVAAWTSSRTAAAQDELFEREGLALRVAQLSGDRLGNVATGIELLAPHTPSEDHWVLAAVGVVPGRQGEGLGRRVLEPALADLDARGDAAVLDTSTASNVGLYERLGFAVTTELEMPDGGPRVWLMRREPHPAQR</sequence>
<keyword evidence="2" id="KW-0808">Transferase</keyword>
<dbReference type="RefSeq" id="WP_318596313.1">
    <property type="nucleotide sequence ID" value="NZ_JAWSTH010000011.1"/>
</dbReference>
<dbReference type="InterPro" id="IPR052523">
    <property type="entry name" value="Trichothecene_AcTrans"/>
</dbReference>
<dbReference type="InterPro" id="IPR016181">
    <property type="entry name" value="Acyl_CoA_acyltransferase"/>
</dbReference>
<protein>
    <submittedName>
        <fullName evidence="2">GNAT family N-acetyltransferase</fullName>
        <ecNumber evidence="2">2.3.1.-</ecNumber>
    </submittedName>
</protein>
<dbReference type="PANTHER" id="PTHR42791:SF1">
    <property type="entry name" value="N-ACETYLTRANSFERASE DOMAIN-CONTAINING PROTEIN"/>
    <property type="match status" value="1"/>
</dbReference>
<evidence type="ECO:0000313" key="2">
    <source>
        <dbReference type="EMBL" id="MDW5594055.1"/>
    </source>
</evidence>
<comment type="caution">
    <text evidence="2">The sequence shown here is derived from an EMBL/GenBank/DDBJ whole genome shotgun (WGS) entry which is preliminary data.</text>
</comment>
<organism evidence="2 3">
    <name type="scientific">Conexibacter stalactiti</name>
    <dbReference type="NCBI Taxonomy" id="1940611"/>
    <lineage>
        <taxon>Bacteria</taxon>
        <taxon>Bacillati</taxon>
        <taxon>Actinomycetota</taxon>
        <taxon>Thermoleophilia</taxon>
        <taxon>Solirubrobacterales</taxon>
        <taxon>Conexibacteraceae</taxon>
        <taxon>Conexibacter</taxon>
    </lineage>
</organism>
<proteinExistence type="predicted"/>
<dbReference type="PANTHER" id="PTHR42791">
    <property type="entry name" value="GNAT FAMILY ACETYLTRANSFERASE"/>
    <property type="match status" value="1"/>
</dbReference>
<dbReference type="InterPro" id="IPR000182">
    <property type="entry name" value="GNAT_dom"/>
</dbReference>
<feature type="domain" description="N-acetyltransferase" evidence="1">
    <location>
        <begin position="57"/>
        <end position="200"/>
    </location>
</feature>
<gene>
    <name evidence="2" type="ORF">R7226_06900</name>
</gene>
<evidence type="ECO:0000259" key="1">
    <source>
        <dbReference type="PROSITE" id="PS51186"/>
    </source>
</evidence>
<accession>A0ABU4HL66</accession>
<dbReference type="Proteomes" id="UP001284601">
    <property type="component" value="Unassembled WGS sequence"/>
</dbReference>